<keyword evidence="1" id="KW-1133">Transmembrane helix</keyword>
<evidence type="ECO:0000313" key="2">
    <source>
        <dbReference type="EMBL" id="NNU59452.1"/>
    </source>
</evidence>
<feature type="transmembrane region" description="Helical" evidence="1">
    <location>
        <begin position="32"/>
        <end position="52"/>
    </location>
</feature>
<protein>
    <submittedName>
        <fullName evidence="2">Uncharacterized protein</fullName>
    </submittedName>
</protein>
<evidence type="ECO:0000256" key="1">
    <source>
        <dbReference type="SAM" id="Phobius"/>
    </source>
</evidence>
<dbReference type="AlphaFoldDB" id="A0A849KVT4"/>
<dbReference type="EMBL" id="JABFCY010000002">
    <property type="protein sequence ID" value="NNU59452.1"/>
    <property type="molecule type" value="Genomic_DNA"/>
</dbReference>
<proteinExistence type="predicted"/>
<accession>A0A849KVT4</accession>
<name>A0A849KVT4_9HYPH</name>
<sequence>MSAFHVVRSARILSQAIVSVLRATGREKMSNIIFWTGILLLPILVGTAFAYLRHYHHEDDF</sequence>
<comment type="caution">
    <text evidence="2">The sequence shown here is derived from an EMBL/GenBank/DDBJ whole genome shotgun (WGS) entry which is preliminary data.</text>
</comment>
<keyword evidence="1" id="KW-0812">Transmembrane</keyword>
<organism evidence="2 3">
    <name type="scientific">Ochrobactrum soli</name>
    <dbReference type="NCBI Taxonomy" id="2448455"/>
    <lineage>
        <taxon>Bacteria</taxon>
        <taxon>Pseudomonadati</taxon>
        <taxon>Pseudomonadota</taxon>
        <taxon>Alphaproteobacteria</taxon>
        <taxon>Hyphomicrobiales</taxon>
        <taxon>Brucellaceae</taxon>
        <taxon>Brucella/Ochrobactrum group</taxon>
        <taxon>Ochrobactrum</taxon>
    </lineage>
</organism>
<evidence type="ECO:0000313" key="3">
    <source>
        <dbReference type="Proteomes" id="UP000574931"/>
    </source>
</evidence>
<gene>
    <name evidence="2" type="ORF">HKX02_04155</name>
</gene>
<dbReference type="Proteomes" id="UP000574931">
    <property type="component" value="Unassembled WGS sequence"/>
</dbReference>
<keyword evidence="3" id="KW-1185">Reference proteome</keyword>
<keyword evidence="1" id="KW-0472">Membrane</keyword>
<reference evidence="2 3" key="1">
    <citation type="submission" date="2020-05" db="EMBL/GenBank/DDBJ databases">
        <title>Draft Genome Sequence of Ochrobactrum soli Isolated from Stable Fly Gut.</title>
        <authorList>
            <person name="Pileggi M.T."/>
            <person name="Vazhakkala L.J."/>
            <person name="Wong C.N."/>
        </authorList>
    </citation>
    <scope>NUCLEOTIDE SEQUENCE [LARGE SCALE GENOMIC DNA]</scope>
    <source>
        <strain evidence="2 3">MTP-C0764</strain>
    </source>
</reference>